<sequence>MPISFRFPFQVLIQFIIFPFLFFFFFSSSLFAPSSRFYFASLRAVQCGSSCIFFFFLAPFHHRYRIYDHIFYFLLCNHFEFIITSWLPLLYIGSCIVYINLRSMAENERKLNKLKEYNPRRNKKKRPSSCKPMLPKDVASFFFFFFFFLFWNIFLEELWNSRFLQIDPVNSCNIIFNHVSSPPPWKAKITFAFDHSTTTIIIIIISASSS</sequence>
<dbReference type="Proteomes" id="UP000002605">
    <property type="component" value="Chromosome 2"/>
</dbReference>
<proteinExistence type="predicted"/>
<feature type="transmembrane region" description="Helical" evidence="1">
    <location>
        <begin position="12"/>
        <end position="31"/>
    </location>
</feature>
<keyword evidence="1" id="KW-1133">Transmembrane helix</keyword>
<dbReference type="AlphaFoldDB" id="B9WCG6"/>
<reference evidence="3 4" key="1">
    <citation type="journal article" date="2009" name="Genome Res.">
        <title>Comparative genomics of the fungal pathogens Candida dubliniensis and Candida albicans.</title>
        <authorList>
            <person name="Jackson A.P."/>
            <person name="Gamble J.A."/>
            <person name="Yeomans T."/>
            <person name="Moran G.P."/>
            <person name="Saunders D."/>
            <person name="Harris D."/>
            <person name="Aslett M."/>
            <person name="Barrell J.F."/>
            <person name="Butler G."/>
            <person name="Citiulo F."/>
            <person name="Coleman D.C."/>
            <person name="de Groot P.W.J."/>
            <person name="Goodwin T.J."/>
            <person name="Quail M.A."/>
            <person name="McQuillan J."/>
            <person name="Munro C.A."/>
            <person name="Pain A."/>
            <person name="Poulter R.T."/>
            <person name="Rajandream M.A."/>
            <person name="Renauld H."/>
            <person name="Spiering M.J."/>
            <person name="Tivey A."/>
            <person name="Gow N.A.R."/>
            <person name="Barrell B."/>
            <person name="Sullivan D.J."/>
            <person name="Berriman M."/>
        </authorList>
    </citation>
    <scope>NUCLEOTIDE SEQUENCE [LARGE SCALE GENOMIC DNA]</scope>
    <source>
        <strain evidence="4">CD36 / ATCC MYA-646 / CBS 7987 / NCPF 3949 / NRRL Y-17841</strain>
    </source>
</reference>
<evidence type="ECO:0000313" key="4">
    <source>
        <dbReference type="Proteomes" id="UP000002605"/>
    </source>
</evidence>
<evidence type="ECO:0000256" key="1">
    <source>
        <dbReference type="SAM" id="Phobius"/>
    </source>
</evidence>
<dbReference type="RefSeq" id="XP_002418783.1">
    <property type="nucleotide sequence ID" value="XM_002418738.1"/>
</dbReference>
<dbReference type="GeneID" id="8046322"/>
<evidence type="ECO:0000313" key="2">
    <source>
        <dbReference type="CGD" id="CAL0000171839"/>
    </source>
</evidence>
<dbReference type="EMBL" id="FM992689">
    <property type="protein sequence ID" value="CAX44088.1"/>
    <property type="molecule type" value="Genomic_DNA"/>
</dbReference>
<protein>
    <submittedName>
        <fullName evidence="3">Hypothetical membrane protein</fullName>
    </submittedName>
</protein>
<feature type="transmembrane region" description="Helical" evidence="1">
    <location>
        <begin position="138"/>
        <end position="155"/>
    </location>
</feature>
<feature type="transmembrane region" description="Helical" evidence="1">
    <location>
        <begin position="37"/>
        <end position="58"/>
    </location>
</feature>
<feature type="transmembrane region" description="Helical" evidence="1">
    <location>
        <begin position="70"/>
        <end position="99"/>
    </location>
</feature>
<dbReference type="CGD" id="CAL0000171839">
    <property type="gene designation" value="Cd36_23090"/>
</dbReference>
<organism evidence="3 4">
    <name type="scientific">Candida dubliniensis (strain CD36 / ATCC MYA-646 / CBS 7987 / NCPF 3949 / NRRL Y-17841)</name>
    <name type="common">Yeast</name>
    <dbReference type="NCBI Taxonomy" id="573826"/>
    <lineage>
        <taxon>Eukaryota</taxon>
        <taxon>Fungi</taxon>
        <taxon>Dikarya</taxon>
        <taxon>Ascomycota</taxon>
        <taxon>Saccharomycotina</taxon>
        <taxon>Pichiomycetes</taxon>
        <taxon>Debaryomycetaceae</taxon>
        <taxon>Candida/Lodderomyces clade</taxon>
        <taxon>Candida</taxon>
    </lineage>
</organism>
<accession>B9WCG6</accession>
<dbReference type="VEuPathDB" id="FungiDB:CD36_23090"/>
<evidence type="ECO:0000313" key="3">
    <source>
        <dbReference type="EMBL" id="CAX44088.1"/>
    </source>
</evidence>
<keyword evidence="4" id="KW-1185">Reference proteome</keyword>
<keyword evidence="1" id="KW-0812">Transmembrane</keyword>
<gene>
    <name evidence="2" type="ordered locus">Cd36_23090</name>
    <name evidence="3" type="ORF">CD36_23090</name>
</gene>
<dbReference type="KEGG" id="cdu:CD36_23090"/>
<dbReference type="HOGENOM" id="CLU_1309955_0_0_1"/>
<keyword evidence="1" id="KW-0472">Membrane</keyword>
<name>B9WCG6_CANDC</name>